<feature type="compositionally biased region" description="Basic residues" evidence="8">
    <location>
        <begin position="96"/>
        <end position="107"/>
    </location>
</feature>
<dbReference type="EMBL" id="CABIJS010000222">
    <property type="protein sequence ID" value="VUZ46801.1"/>
    <property type="molecule type" value="Genomic_DNA"/>
</dbReference>
<feature type="region of interest" description="Disordered" evidence="8">
    <location>
        <begin position="62"/>
        <end position="112"/>
    </location>
</feature>
<sequence>MLGFNSSKLGSRIRWVDPASLEVIQPKPEAMKGRSQGVTGNISTEISYGDEAEFVLKPDIDGHVVPKNEKPEVKKESGSPISKSVPKHCQTLPRSSRGRPKKQKRATYLHDRSEKVETWIPSDDDSDFNPHETDYNNKRSKRGDSLKCFVCKKAFIPTTLKFHVQRCHKDFSRNRCFICGKTFCSAQVAQKHMQSSHFCVHNYRCPDCGRGYYYYMKLHSHMRRVHNYELPPSRRQCQVRGINRQLVLHSSNADSDEHQEVQEQVLELRDADCRCPVCQEIFLVDFLPGHIKDSHKHFPAELCYFCDTSFPSAELTQQHIQSHHLKPILYTCHECSKIFADLPGFRDHMLQIHQSDTMYKCDHCERVFVWKKYLRQHIRQEHPSGGTVFSMRNNFHSERTSLTVVCDKQQQGLLAGTEVKPEEPKQQQEVHKEEPKDPLIIVKRESPTSNGENDYVSVQP</sequence>
<dbReference type="SUPFAM" id="SSF57667">
    <property type="entry name" value="beta-beta-alpha zinc fingers"/>
    <property type="match status" value="1"/>
</dbReference>
<dbReference type="GO" id="GO:0005634">
    <property type="term" value="C:nucleus"/>
    <property type="evidence" value="ECO:0007669"/>
    <property type="project" value="UniProtKB-SubCell"/>
</dbReference>
<dbReference type="Gene3D" id="3.30.160.60">
    <property type="entry name" value="Classic Zinc Finger"/>
    <property type="match status" value="3"/>
</dbReference>
<feature type="domain" description="C2H2-type" evidence="9">
    <location>
        <begin position="174"/>
        <end position="206"/>
    </location>
</feature>
<evidence type="ECO:0000256" key="8">
    <source>
        <dbReference type="SAM" id="MobiDB-lite"/>
    </source>
</evidence>
<evidence type="ECO:0000313" key="11">
    <source>
        <dbReference type="Proteomes" id="UP000321570"/>
    </source>
</evidence>
<accession>A0A564YHP0</accession>
<reference evidence="10 11" key="1">
    <citation type="submission" date="2019-07" db="EMBL/GenBank/DDBJ databases">
        <authorList>
            <person name="Jastrzebski P J."/>
            <person name="Paukszto L."/>
            <person name="Jastrzebski P J."/>
        </authorList>
    </citation>
    <scope>NUCLEOTIDE SEQUENCE [LARGE SCALE GENOMIC DNA]</scope>
    <source>
        <strain evidence="10 11">WMS-il1</strain>
    </source>
</reference>
<gene>
    <name evidence="10" type="ORF">WMSIL1_LOCUS6326</name>
</gene>
<feature type="compositionally biased region" description="Polar residues" evidence="8">
    <location>
        <begin position="447"/>
        <end position="460"/>
    </location>
</feature>
<keyword evidence="3" id="KW-0677">Repeat</keyword>
<dbReference type="InterPro" id="IPR013087">
    <property type="entry name" value="Znf_C2H2_type"/>
</dbReference>
<protein>
    <recommendedName>
        <fullName evidence="9">C2H2-type domain-containing protein</fullName>
    </recommendedName>
</protein>
<evidence type="ECO:0000256" key="5">
    <source>
        <dbReference type="ARBA" id="ARBA00022833"/>
    </source>
</evidence>
<dbReference type="PANTHER" id="PTHR24376:SF235">
    <property type="entry name" value="C2H2-TYPE DOMAIN-CONTAINING PROTEIN"/>
    <property type="match status" value="1"/>
</dbReference>
<dbReference type="AlphaFoldDB" id="A0A564YHP0"/>
<name>A0A564YHP0_HYMDI</name>
<feature type="domain" description="C2H2-type" evidence="9">
    <location>
        <begin position="330"/>
        <end position="358"/>
    </location>
</feature>
<dbReference type="Pfam" id="PF00096">
    <property type="entry name" value="zf-C2H2"/>
    <property type="match status" value="3"/>
</dbReference>
<dbReference type="PROSITE" id="PS50157">
    <property type="entry name" value="ZINC_FINGER_C2H2_2"/>
    <property type="match status" value="4"/>
</dbReference>
<evidence type="ECO:0000256" key="6">
    <source>
        <dbReference type="ARBA" id="ARBA00023242"/>
    </source>
</evidence>
<evidence type="ECO:0000256" key="4">
    <source>
        <dbReference type="ARBA" id="ARBA00022771"/>
    </source>
</evidence>
<feature type="domain" description="C2H2-type" evidence="9">
    <location>
        <begin position="203"/>
        <end position="231"/>
    </location>
</feature>
<feature type="compositionally biased region" description="Basic and acidic residues" evidence="8">
    <location>
        <begin position="419"/>
        <end position="446"/>
    </location>
</feature>
<evidence type="ECO:0000256" key="2">
    <source>
        <dbReference type="ARBA" id="ARBA00022723"/>
    </source>
</evidence>
<evidence type="ECO:0000256" key="7">
    <source>
        <dbReference type="PROSITE-ProRule" id="PRU00042"/>
    </source>
</evidence>
<dbReference type="PANTHER" id="PTHR24376">
    <property type="entry name" value="ZINC FINGER PROTEIN"/>
    <property type="match status" value="1"/>
</dbReference>
<dbReference type="InterPro" id="IPR036236">
    <property type="entry name" value="Znf_C2H2_sf"/>
</dbReference>
<evidence type="ECO:0000256" key="1">
    <source>
        <dbReference type="ARBA" id="ARBA00004123"/>
    </source>
</evidence>
<proteinExistence type="predicted"/>
<feature type="region of interest" description="Disordered" evidence="8">
    <location>
        <begin position="413"/>
        <end position="460"/>
    </location>
</feature>
<keyword evidence="5" id="KW-0862">Zinc</keyword>
<keyword evidence="6" id="KW-0539">Nucleus</keyword>
<comment type="subcellular location">
    <subcellularLocation>
        <location evidence="1">Nucleus</location>
    </subcellularLocation>
</comment>
<evidence type="ECO:0000259" key="9">
    <source>
        <dbReference type="PROSITE" id="PS50157"/>
    </source>
</evidence>
<feature type="domain" description="C2H2-type" evidence="9">
    <location>
        <begin position="359"/>
        <end position="382"/>
    </location>
</feature>
<keyword evidence="2" id="KW-0479">Metal-binding</keyword>
<evidence type="ECO:0000313" key="10">
    <source>
        <dbReference type="EMBL" id="VUZ46801.1"/>
    </source>
</evidence>
<dbReference type="GO" id="GO:0008270">
    <property type="term" value="F:zinc ion binding"/>
    <property type="evidence" value="ECO:0007669"/>
    <property type="project" value="UniProtKB-KW"/>
</dbReference>
<dbReference type="PROSITE" id="PS00028">
    <property type="entry name" value="ZINC_FINGER_C2H2_1"/>
    <property type="match status" value="5"/>
</dbReference>
<keyword evidence="4 7" id="KW-0863">Zinc-finger</keyword>
<keyword evidence="11" id="KW-1185">Reference proteome</keyword>
<evidence type="ECO:0000256" key="3">
    <source>
        <dbReference type="ARBA" id="ARBA00022737"/>
    </source>
</evidence>
<organism evidence="10 11">
    <name type="scientific">Hymenolepis diminuta</name>
    <name type="common">Rat tapeworm</name>
    <dbReference type="NCBI Taxonomy" id="6216"/>
    <lineage>
        <taxon>Eukaryota</taxon>
        <taxon>Metazoa</taxon>
        <taxon>Spiralia</taxon>
        <taxon>Lophotrochozoa</taxon>
        <taxon>Platyhelminthes</taxon>
        <taxon>Cestoda</taxon>
        <taxon>Eucestoda</taxon>
        <taxon>Cyclophyllidea</taxon>
        <taxon>Hymenolepididae</taxon>
        <taxon>Hymenolepis</taxon>
    </lineage>
</organism>
<dbReference type="SMART" id="SM00355">
    <property type="entry name" value="ZnF_C2H2"/>
    <property type="match status" value="7"/>
</dbReference>
<dbReference type="Proteomes" id="UP000321570">
    <property type="component" value="Unassembled WGS sequence"/>
</dbReference>
<feature type="compositionally biased region" description="Basic and acidic residues" evidence="8">
    <location>
        <begin position="62"/>
        <end position="77"/>
    </location>
</feature>